<evidence type="ECO:0000313" key="3">
    <source>
        <dbReference type="EMBL" id="NMN98471.1"/>
    </source>
</evidence>
<dbReference type="RefSeq" id="WP_169592855.1">
    <property type="nucleotide sequence ID" value="NZ_VCQU01000011.1"/>
</dbReference>
<evidence type="ECO:0000256" key="1">
    <source>
        <dbReference type="SAM" id="MobiDB-lite"/>
    </source>
</evidence>
<dbReference type="AlphaFoldDB" id="A0A848KK41"/>
<name>A0A848KK41_9NOCA</name>
<dbReference type="Proteomes" id="UP000535543">
    <property type="component" value="Unassembled WGS sequence"/>
</dbReference>
<protein>
    <recommendedName>
        <fullName evidence="5">GAF domain-containing protein</fullName>
    </recommendedName>
</protein>
<evidence type="ECO:0000256" key="2">
    <source>
        <dbReference type="SAM" id="Phobius"/>
    </source>
</evidence>
<gene>
    <name evidence="3" type="ORF">FGL95_25875</name>
</gene>
<accession>A0A848KK41</accession>
<evidence type="ECO:0000313" key="4">
    <source>
        <dbReference type="Proteomes" id="UP000535543"/>
    </source>
</evidence>
<feature type="compositionally biased region" description="Polar residues" evidence="1">
    <location>
        <begin position="286"/>
        <end position="301"/>
    </location>
</feature>
<keyword evidence="2" id="KW-0472">Membrane</keyword>
<reference evidence="3 4" key="1">
    <citation type="submission" date="2019-05" db="EMBL/GenBank/DDBJ databases">
        <authorList>
            <person name="Lee S.D."/>
        </authorList>
    </citation>
    <scope>NUCLEOTIDE SEQUENCE [LARGE SCALE GENOMIC DNA]</scope>
    <source>
        <strain evidence="3 4">YC2-7</strain>
    </source>
</reference>
<feature type="transmembrane region" description="Helical" evidence="2">
    <location>
        <begin position="49"/>
        <end position="67"/>
    </location>
</feature>
<evidence type="ECO:0008006" key="5">
    <source>
        <dbReference type="Google" id="ProtNLM"/>
    </source>
</evidence>
<proteinExistence type="predicted"/>
<feature type="transmembrane region" description="Helical" evidence="2">
    <location>
        <begin position="15"/>
        <end position="37"/>
    </location>
</feature>
<dbReference type="EMBL" id="VCQU01000011">
    <property type="protein sequence ID" value="NMN98471.1"/>
    <property type="molecule type" value="Genomic_DNA"/>
</dbReference>
<comment type="caution">
    <text evidence="3">The sequence shown here is derived from an EMBL/GenBank/DDBJ whole genome shotgun (WGS) entry which is preliminary data.</text>
</comment>
<keyword evidence="2" id="KW-0812">Transmembrane</keyword>
<feature type="region of interest" description="Disordered" evidence="1">
    <location>
        <begin position="281"/>
        <end position="309"/>
    </location>
</feature>
<keyword evidence="2" id="KW-1133">Transmembrane helix</keyword>
<reference evidence="3 4" key="2">
    <citation type="submission" date="2020-06" db="EMBL/GenBank/DDBJ databases">
        <title>Antribacter stalactiti gen. nov., sp. nov., a new member of the family Nacardiaceae isolated from a cave.</title>
        <authorList>
            <person name="Kim I.S."/>
        </authorList>
    </citation>
    <scope>NUCLEOTIDE SEQUENCE [LARGE SCALE GENOMIC DNA]</scope>
    <source>
        <strain evidence="3 4">YC2-7</strain>
    </source>
</reference>
<keyword evidence="4" id="KW-1185">Reference proteome</keyword>
<organism evidence="3 4">
    <name type="scientific">Antrihabitans stalactiti</name>
    <dbReference type="NCBI Taxonomy" id="2584121"/>
    <lineage>
        <taxon>Bacteria</taxon>
        <taxon>Bacillati</taxon>
        <taxon>Actinomycetota</taxon>
        <taxon>Actinomycetes</taxon>
        <taxon>Mycobacteriales</taxon>
        <taxon>Nocardiaceae</taxon>
        <taxon>Antrihabitans</taxon>
    </lineage>
</organism>
<sequence>MKPSFKARAVSPGPIANWTGVVFGIVGTCVTIFATIATVKGRVTPLESAFLTAFIVLTYVALTAYMVRVFSRSNQALVESVDNIRKDFESLRNAQRAGMLVLEVAHTLNDEIAELRTPLSKRETLRFMRTACNDMARSFTDALGVDCRVCVKEIVDAETARPRVRAVVRSNRHVGGAESELHYIDQNTDFNELYREGKKFWFSNNVDLFPGYRNSSPNRTYKSTVVWPILTRTVENNGDDNFAPIAAFLCIDSDPPDTFTAEIHVPLGWSVADAIARAFESDSEHAANNSPPARNKNVNIRSSDKSKET</sequence>